<dbReference type="InterPro" id="IPR001279">
    <property type="entry name" value="Metallo-B-lactamas"/>
</dbReference>
<dbReference type="EMBL" id="PHUF01000002">
    <property type="protein sequence ID" value="PKB25147.1"/>
    <property type="molecule type" value="Genomic_DNA"/>
</dbReference>
<dbReference type="Gene3D" id="3.60.15.10">
    <property type="entry name" value="Ribonuclease Z/Hydroxyacylglutathione hydrolase-like"/>
    <property type="match status" value="1"/>
</dbReference>
<dbReference type="SMART" id="SM00849">
    <property type="entry name" value="Lactamase_B"/>
    <property type="match status" value="1"/>
</dbReference>
<dbReference type="SUPFAM" id="SSF56281">
    <property type="entry name" value="Metallo-hydrolase/oxidoreductase"/>
    <property type="match status" value="1"/>
</dbReference>
<organism evidence="3 4">
    <name type="scientific">Novosphingobium kunmingense</name>
    <dbReference type="NCBI Taxonomy" id="1211806"/>
    <lineage>
        <taxon>Bacteria</taxon>
        <taxon>Pseudomonadati</taxon>
        <taxon>Pseudomonadota</taxon>
        <taxon>Alphaproteobacteria</taxon>
        <taxon>Sphingomonadales</taxon>
        <taxon>Sphingomonadaceae</taxon>
        <taxon>Novosphingobium</taxon>
    </lineage>
</organism>
<dbReference type="Pfam" id="PF12706">
    <property type="entry name" value="Lactamase_B_2"/>
    <property type="match status" value="1"/>
</dbReference>
<feature type="domain" description="Metallo-beta-lactamase" evidence="2">
    <location>
        <begin position="69"/>
        <end position="272"/>
    </location>
</feature>
<dbReference type="OrthoDB" id="9803916at2"/>
<proteinExistence type="predicted"/>
<keyword evidence="1" id="KW-0378">Hydrolase</keyword>
<sequence>MKRRFGLALGGLVLGLGLSLFLARIWVAERLFHAAIDRTVGIDQSGALPDGLHAYVCGSGSPMPDAARAGPCIAILAGQQAFVFDSGAGSIRKLGRMGFPMEKLQGAFLTHLHSDHIDGLGELMLQAWIAGRRSAPLPVHGPEGTGAVVAGFTQAYRPDRGFRIAHHGPLIARPDGFGAVPVEITIPPGASKVPVYAKDGVQITAIRVNHSPISPAFGYRIDYRERSIVISGDTVNDTNLVAASKGTDLLFHEALNRSMVEALGAKLKERGHADTAQIMSDIRDYHATPEDAARAAKQAGAKALVLYHLVPAPPSRLIEPLFLGNAPEIYPDVKLAHDGMIVTLPAGSKDVRFGEGF</sequence>
<dbReference type="RefSeq" id="WP_100865618.1">
    <property type="nucleotide sequence ID" value="NZ_PHUF01000002.1"/>
</dbReference>
<dbReference type="CDD" id="cd07719">
    <property type="entry name" value="arylsulfatase_AtsA-like_MBL-fold"/>
    <property type="match status" value="1"/>
</dbReference>
<dbReference type="InterPro" id="IPR036866">
    <property type="entry name" value="RibonucZ/Hydroxyglut_hydro"/>
</dbReference>
<protein>
    <submittedName>
        <fullName evidence="3">Ribonuclease Z</fullName>
    </submittedName>
</protein>
<dbReference type="Proteomes" id="UP000232587">
    <property type="component" value="Unassembled WGS sequence"/>
</dbReference>
<dbReference type="InterPro" id="IPR044094">
    <property type="entry name" value="AtsA-like_MBL-fold"/>
</dbReference>
<dbReference type="PANTHER" id="PTHR46018:SF2">
    <property type="entry name" value="ZINC PHOSPHODIESTERASE ELAC PROTEIN 1"/>
    <property type="match status" value="1"/>
</dbReference>
<name>A0A2N0I1T6_9SPHN</name>
<reference evidence="3 4" key="1">
    <citation type="submission" date="2017-11" db="EMBL/GenBank/DDBJ databases">
        <title>Genomic Encyclopedia of Type Strains, Phase III (KMG-III): the genomes of soil and plant-associated and newly described type strains.</title>
        <authorList>
            <person name="Whitman W."/>
        </authorList>
    </citation>
    <scope>NUCLEOTIDE SEQUENCE [LARGE SCALE GENOMIC DNA]</scope>
    <source>
        <strain evidence="3 4">CGMCC 1.12274</strain>
    </source>
</reference>
<dbReference type="GO" id="GO:0042781">
    <property type="term" value="F:3'-tRNA processing endoribonuclease activity"/>
    <property type="evidence" value="ECO:0007669"/>
    <property type="project" value="TreeGrafter"/>
</dbReference>
<evidence type="ECO:0000313" key="3">
    <source>
        <dbReference type="EMBL" id="PKB25147.1"/>
    </source>
</evidence>
<accession>A0A2N0I1T6</accession>
<evidence type="ECO:0000259" key="2">
    <source>
        <dbReference type="SMART" id="SM00849"/>
    </source>
</evidence>
<evidence type="ECO:0000256" key="1">
    <source>
        <dbReference type="ARBA" id="ARBA00022801"/>
    </source>
</evidence>
<keyword evidence="4" id="KW-1185">Reference proteome</keyword>
<gene>
    <name evidence="3" type="ORF">B0I00_0335</name>
</gene>
<dbReference type="AlphaFoldDB" id="A0A2N0I1T6"/>
<comment type="caution">
    <text evidence="3">The sequence shown here is derived from an EMBL/GenBank/DDBJ whole genome shotgun (WGS) entry which is preliminary data.</text>
</comment>
<dbReference type="PANTHER" id="PTHR46018">
    <property type="entry name" value="ZINC PHOSPHODIESTERASE ELAC PROTEIN 1"/>
    <property type="match status" value="1"/>
</dbReference>
<evidence type="ECO:0000313" key="4">
    <source>
        <dbReference type="Proteomes" id="UP000232587"/>
    </source>
</evidence>